<dbReference type="GO" id="GO:0005777">
    <property type="term" value="C:peroxisome"/>
    <property type="evidence" value="ECO:0007669"/>
    <property type="project" value="UniProtKB-SubCell"/>
</dbReference>
<dbReference type="EC" id="1.3.1.38" evidence="13"/>
<evidence type="ECO:0000256" key="7">
    <source>
        <dbReference type="ARBA" id="ARBA00023002"/>
    </source>
</evidence>
<evidence type="ECO:0000256" key="20">
    <source>
        <dbReference type="ARBA" id="ARBA00049559"/>
    </source>
</evidence>
<organism evidence="21 22">
    <name type="scientific">Penaeus vannamei</name>
    <name type="common">Whiteleg shrimp</name>
    <name type="synonym">Litopenaeus vannamei</name>
    <dbReference type="NCBI Taxonomy" id="6689"/>
    <lineage>
        <taxon>Eukaryota</taxon>
        <taxon>Metazoa</taxon>
        <taxon>Ecdysozoa</taxon>
        <taxon>Arthropoda</taxon>
        <taxon>Crustacea</taxon>
        <taxon>Multicrustacea</taxon>
        <taxon>Malacostraca</taxon>
        <taxon>Eumalacostraca</taxon>
        <taxon>Eucarida</taxon>
        <taxon>Decapoda</taxon>
        <taxon>Dendrobranchiata</taxon>
        <taxon>Penaeoidea</taxon>
        <taxon>Penaeidae</taxon>
        <taxon>Penaeus</taxon>
    </lineage>
</organism>
<keyword evidence="3" id="KW-0444">Lipid biosynthesis</keyword>
<evidence type="ECO:0000256" key="10">
    <source>
        <dbReference type="ARBA" id="ARBA00023160"/>
    </source>
</evidence>
<keyword evidence="7" id="KW-0560">Oxidoreductase</keyword>
<dbReference type="PANTHER" id="PTHR24317">
    <property type="entry name" value="PEROXISOMAL TRANS-2-ENOYL-COA REDUCTASE"/>
    <property type="match status" value="1"/>
</dbReference>
<dbReference type="SUPFAM" id="SSF51735">
    <property type="entry name" value="NAD(P)-binding Rossmann-fold domains"/>
    <property type="match status" value="1"/>
</dbReference>
<keyword evidence="10" id="KW-0275">Fatty acid biosynthesis</keyword>
<dbReference type="Pfam" id="PF13561">
    <property type="entry name" value="adh_short_C2"/>
    <property type="match status" value="1"/>
</dbReference>
<comment type="catalytic activity">
    <reaction evidence="15">
        <text>(2E)-dodecenoyl-CoA + NADPH + H(+) = dodecanoyl-CoA + NADP(+)</text>
        <dbReference type="Rhea" id="RHEA:44964"/>
        <dbReference type="ChEBI" id="CHEBI:15378"/>
        <dbReference type="ChEBI" id="CHEBI:57330"/>
        <dbReference type="ChEBI" id="CHEBI:57375"/>
        <dbReference type="ChEBI" id="CHEBI:57783"/>
        <dbReference type="ChEBI" id="CHEBI:58349"/>
    </reaction>
    <physiologicalReaction direction="left-to-right" evidence="15">
        <dbReference type="Rhea" id="RHEA:44965"/>
    </physiologicalReaction>
</comment>
<dbReference type="GO" id="GO:0033306">
    <property type="term" value="P:phytol metabolic process"/>
    <property type="evidence" value="ECO:0007669"/>
    <property type="project" value="TreeGrafter"/>
</dbReference>
<comment type="subcellular location">
    <subcellularLocation>
        <location evidence="1">Peroxisome</location>
    </subcellularLocation>
</comment>
<evidence type="ECO:0000256" key="11">
    <source>
        <dbReference type="ARBA" id="ARBA00037124"/>
    </source>
</evidence>
<protein>
    <recommendedName>
        <fullName evidence="14">Peroxisomal trans-2-enoyl-CoA reductase</fullName>
        <ecNumber evidence="13">1.3.1.38</ecNumber>
    </recommendedName>
</protein>
<dbReference type="PRINTS" id="PR00081">
    <property type="entry name" value="GDHRDH"/>
</dbReference>
<name>A0A423TBH2_PENVA</name>
<evidence type="ECO:0000256" key="8">
    <source>
        <dbReference type="ARBA" id="ARBA00023098"/>
    </source>
</evidence>
<reference evidence="21 22" key="1">
    <citation type="submission" date="2018-04" db="EMBL/GenBank/DDBJ databases">
        <authorList>
            <person name="Zhang X."/>
            <person name="Yuan J."/>
            <person name="Li F."/>
            <person name="Xiang J."/>
        </authorList>
    </citation>
    <scope>NUCLEOTIDE SEQUENCE [LARGE SCALE GENOMIC DNA]</scope>
    <source>
        <tissue evidence="21">Muscle</tissue>
    </source>
</reference>
<keyword evidence="9" id="KW-0576">Peroxisome</keyword>
<evidence type="ECO:0000313" key="22">
    <source>
        <dbReference type="Proteomes" id="UP000283509"/>
    </source>
</evidence>
<evidence type="ECO:0000256" key="16">
    <source>
        <dbReference type="ARBA" id="ARBA00048686"/>
    </source>
</evidence>
<evidence type="ECO:0000256" key="5">
    <source>
        <dbReference type="ARBA" id="ARBA00022832"/>
    </source>
</evidence>
<comment type="catalytic activity">
    <reaction evidence="20">
        <text>(2E)-octenoyl-CoA + NADPH + H(+) = octanoyl-CoA + NADP(+)</text>
        <dbReference type="Rhea" id="RHEA:44952"/>
        <dbReference type="ChEBI" id="CHEBI:15378"/>
        <dbReference type="ChEBI" id="CHEBI:57386"/>
        <dbReference type="ChEBI" id="CHEBI:57783"/>
        <dbReference type="ChEBI" id="CHEBI:58349"/>
        <dbReference type="ChEBI" id="CHEBI:62242"/>
    </reaction>
    <physiologicalReaction direction="left-to-right" evidence="20">
        <dbReference type="Rhea" id="RHEA:44953"/>
    </physiologicalReaction>
</comment>
<evidence type="ECO:0000256" key="2">
    <source>
        <dbReference type="ARBA" id="ARBA00005189"/>
    </source>
</evidence>
<evidence type="ECO:0000256" key="1">
    <source>
        <dbReference type="ARBA" id="ARBA00004275"/>
    </source>
</evidence>
<dbReference type="Proteomes" id="UP000283509">
    <property type="component" value="Unassembled WGS sequence"/>
</dbReference>
<keyword evidence="8" id="KW-0443">Lipid metabolism</keyword>
<evidence type="ECO:0000256" key="13">
    <source>
        <dbReference type="ARBA" id="ARBA00038849"/>
    </source>
</evidence>
<evidence type="ECO:0000256" key="17">
    <source>
        <dbReference type="ARBA" id="ARBA00049108"/>
    </source>
</evidence>
<keyword evidence="5" id="KW-0276">Fatty acid metabolism</keyword>
<evidence type="ECO:0000256" key="3">
    <source>
        <dbReference type="ARBA" id="ARBA00022516"/>
    </source>
</evidence>
<dbReference type="GO" id="GO:0019166">
    <property type="term" value="F:trans-2-enoyl-CoA reductase (NADPH) activity"/>
    <property type="evidence" value="ECO:0007669"/>
    <property type="project" value="UniProtKB-EC"/>
</dbReference>
<comment type="catalytic activity">
    <reaction evidence="16">
        <text>(2E)-tetradecenoyl-CoA + NADPH + H(+) = tetradecanoyl-CoA + NADP(+)</text>
        <dbReference type="Rhea" id="RHEA:44968"/>
        <dbReference type="ChEBI" id="CHEBI:15378"/>
        <dbReference type="ChEBI" id="CHEBI:57385"/>
        <dbReference type="ChEBI" id="CHEBI:57783"/>
        <dbReference type="ChEBI" id="CHEBI:58349"/>
        <dbReference type="ChEBI" id="CHEBI:61405"/>
    </reaction>
    <physiologicalReaction direction="left-to-right" evidence="16">
        <dbReference type="Rhea" id="RHEA:44969"/>
    </physiologicalReaction>
</comment>
<evidence type="ECO:0000256" key="19">
    <source>
        <dbReference type="ARBA" id="ARBA00049386"/>
    </source>
</evidence>
<dbReference type="FunFam" id="3.40.50.720:FF:000335">
    <property type="entry name" value="Peroxisomal trans-2-enoyl-CoA reductase"/>
    <property type="match status" value="1"/>
</dbReference>
<comment type="catalytic activity">
    <reaction evidence="19">
        <text>(2E)-decenoyl-CoA + NADPH + H(+) = decanoyl-CoA + NADP(+)</text>
        <dbReference type="Rhea" id="RHEA:44960"/>
        <dbReference type="ChEBI" id="CHEBI:15378"/>
        <dbReference type="ChEBI" id="CHEBI:57783"/>
        <dbReference type="ChEBI" id="CHEBI:58349"/>
        <dbReference type="ChEBI" id="CHEBI:61406"/>
        <dbReference type="ChEBI" id="CHEBI:61430"/>
    </reaction>
    <physiologicalReaction direction="left-to-right" evidence="19">
        <dbReference type="Rhea" id="RHEA:44961"/>
    </physiologicalReaction>
</comment>
<dbReference type="OrthoDB" id="417891at2759"/>
<dbReference type="InterPro" id="IPR036291">
    <property type="entry name" value="NAD(P)-bd_dom_sf"/>
</dbReference>
<sequence length="292" mass="31883">MSVFRPGLFKGKVALVTGGATGIGRAITEELLSLGCKVMIASRKEDRLREAQKEMDPKGDVLLTKVCNIRKEDQVKNLISSTIKELGRIDYLVNNGGGQFPSPVSNMSLKGWNAVIETNLTGTFLMCRETYEQWMSDHGGVIVNIIADMFRGFPMMAHTGAARSAVDNLTKSLAVEWAQNGVRINSVAPGSSIYSPTAARNYNEDNIFERARAGIPTKRLGTTQEIASAVCFLLSPGAAFISGETLKVDGGGSLYSPLMWQISEHKNLPAYQWTYKSPDEEQENDSPTKAKL</sequence>
<comment type="pathway">
    <text evidence="2">Lipid metabolism.</text>
</comment>
<comment type="catalytic activity">
    <reaction evidence="18">
        <text>a (2E)-enoyl-CoA + NADPH + H(+) = a 2,3-saturated acyl-CoA + NADP(+)</text>
        <dbReference type="Rhea" id="RHEA:33763"/>
        <dbReference type="ChEBI" id="CHEBI:15378"/>
        <dbReference type="ChEBI" id="CHEBI:57783"/>
        <dbReference type="ChEBI" id="CHEBI:58349"/>
        <dbReference type="ChEBI" id="CHEBI:58856"/>
        <dbReference type="ChEBI" id="CHEBI:65111"/>
        <dbReference type="EC" id="1.3.1.38"/>
    </reaction>
    <physiologicalReaction direction="left-to-right" evidence="18">
        <dbReference type="Rhea" id="RHEA:33764"/>
    </physiologicalReaction>
</comment>
<evidence type="ECO:0000256" key="14">
    <source>
        <dbReference type="ARBA" id="ARBA00041063"/>
    </source>
</evidence>
<proteinExistence type="predicted"/>
<keyword evidence="22" id="KW-1185">Reference proteome</keyword>
<evidence type="ECO:0000256" key="12">
    <source>
        <dbReference type="ARBA" id="ARBA00038622"/>
    </source>
</evidence>
<keyword evidence="4" id="KW-0597">Phosphoprotein</keyword>
<evidence type="ECO:0000256" key="6">
    <source>
        <dbReference type="ARBA" id="ARBA00022857"/>
    </source>
</evidence>
<reference evidence="21 22" key="2">
    <citation type="submission" date="2019-01" db="EMBL/GenBank/DDBJ databases">
        <title>The decoding of complex shrimp genome reveals the adaptation for benthos swimmer, frequently molting mechanism and breeding impact on genome.</title>
        <authorList>
            <person name="Sun Y."/>
            <person name="Gao Y."/>
            <person name="Yu Y."/>
        </authorList>
    </citation>
    <scope>NUCLEOTIDE SEQUENCE [LARGE SCALE GENOMIC DNA]</scope>
    <source>
        <tissue evidence="21">Muscle</tissue>
    </source>
</reference>
<comment type="catalytic activity">
    <reaction evidence="17">
        <text>(2E)-hexenoyl-CoA + NADPH + H(+) = hexanoyl-CoA + NADP(+)</text>
        <dbReference type="Rhea" id="RHEA:44956"/>
        <dbReference type="ChEBI" id="CHEBI:15378"/>
        <dbReference type="ChEBI" id="CHEBI:57783"/>
        <dbReference type="ChEBI" id="CHEBI:58349"/>
        <dbReference type="ChEBI" id="CHEBI:62077"/>
        <dbReference type="ChEBI" id="CHEBI:62620"/>
    </reaction>
    <physiologicalReaction direction="left-to-right" evidence="17">
        <dbReference type="Rhea" id="RHEA:44957"/>
    </physiologicalReaction>
</comment>
<dbReference type="InterPro" id="IPR052388">
    <property type="entry name" value="Peroxisomal_t2-enoyl-CoA_red"/>
</dbReference>
<evidence type="ECO:0000256" key="4">
    <source>
        <dbReference type="ARBA" id="ARBA00022553"/>
    </source>
</evidence>
<evidence type="ECO:0000256" key="18">
    <source>
        <dbReference type="ARBA" id="ARBA00049251"/>
    </source>
</evidence>
<evidence type="ECO:0000256" key="15">
    <source>
        <dbReference type="ARBA" id="ARBA00047570"/>
    </source>
</evidence>
<comment type="function">
    <text evidence="11">Participates in chain elongation of fatty acids. Catalyzes the reduction of trans-2-enoyl-CoAs of varying chain lengths from 6:1 to 16:1, having maximum activity with 10:1 CoA. Has no 2,4-dienoyl-CoA reductase activity.</text>
</comment>
<accession>A0A423TBH2</accession>
<dbReference type="EMBL" id="QCYY01001995">
    <property type="protein sequence ID" value="ROT73752.1"/>
    <property type="molecule type" value="Genomic_DNA"/>
</dbReference>
<dbReference type="STRING" id="6689.A0A423TBH2"/>
<dbReference type="PRINTS" id="PR00080">
    <property type="entry name" value="SDRFAMILY"/>
</dbReference>
<dbReference type="AlphaFoldDB" id="A0A423TBH2"/>
<comment type="subunit">
    <text evidence="12">Interacts with PEX5, probably required to target it into peroxisomes.</text>
</comment>
<gene>
    <name evidence="21" type="ORF">C7M84_007800</name>
</gene>
<keyword evidence="6" id="KW-0521">NADP</keyword>
<evidence type="ECO:0000313" key="21">
    <source>
        <dbReference type="EMBL" id="ROT73752.1"/>
    </source>
</evidence>
<comment type="caution">
    <text evidence="21">The sequence shown here is derived from an EMBL/GenBank/DDBJ whole genome shotgun (WGS) entry which is preliminary data.</text>
</comment>
<dbReference type="InterPro" id="IPR002347">
    <property type="entry name" value="SDR_fam"/>
</dbReference>
<dbReference type="Gene3D" id="3.40.50.720">
    <property type="entry name" value="NAD(P)-binding Rossmann-like Domain"/>
    <property type="match status" value="1"/>
</dbReference>
<dbReference type="CDD" id="cd05369">
    <property type="entry name" value="TER_DECR_SDR_a"/>
    <property type="match status" value="1"/>
</dbReference>
<dbReference type="GO" id="GO:0006633">
    <property type="term" value="P:fatty acid biosynthetic process"/>
    <property type="evidence" value="ECO:0007669"/>
    <property type="project" value="UniProtKB-KW"/>
</dbReference>
<dbReference type="PANTHER" id="PTHR24317:SF7">
    <property type="entry name" value="PEROXISOMAL TRANS-2-ENOYL-COA REDUCTASE"/>
    <property type="match status" value="1"/>
</dbReference>
<evidence type="ECO:0000256" key="9">
    <source>
        <dbReference type="ARBA" id="ARBA00023140"/>
    </source>
</evidence>